<organism evidence="2 3">
    <name type="scientific">Pseudoalteromonas tunicata D2</name>
    <dbReference type="NCBI Taxonomy" id="87626"/>
    <lineage>
        <taxon>Bacteria</taxon>
        <taxon>Pseudomonadati</taxon>
        <taxon>Pseudomonadota</taxon>
        <taxon>Gammaproteobacteria</taxon>
        <taxon>Alteromonadales</taxon>
        <taxon>Pseudoalteromonadaceae</taxon>
        <taxon>Pseudoalteromonas</taxon>
    </lineage>
</organism>
<dbReference type="SUPFAM" id="SSF53335">
    <property type="entry name" value="S-adenosyl-L-methionine-dependent methyltransferases"/>
    <property type="match status" value="1"/>
</dbReference>
<gene>
    <name evidence="2" type="ORF">PTD2_00656</name>
</gene>
<dbReference type="OrthoDB" id="9801692at2"/>
<keyword evidence="3" id="KW-1185">Reference proteome</keyword>
<evidence type="ECO:0008006" key="4">
    <source>
        <dbReference type="Google" id="ProtNLM"/>
    </source>
</evidence>
<name>A4C3A2_9GAMM</name>
<evidence type="ECO:0000256" key="1">
    <source>
        <dbReference type="SAM" id="SignalP"/>
    </source>
</evidence>
<dbReference type="Gene3D" id="3.40.50.150">
    <property type="entry name" value="Vaccinia Virus protein VP39"/>
    <property type="match status" value="1"/>
</dbReference>
<keyword evidence="1" id="KW-0732">Signal</keyword>
<feature type="chain" id="PRO_5002666905" description="Methyltransferase" evidence="1">
    <location>
        <begin position="23"/>
        <end position="250"/>
    </location>
</feature>
<evidence type="ECO:0000313" key="2">
    <source>
        <dbReference type="EMBL" id="EAR30034.1"/>
    </source>
</evidence>
<proteinExistence type="predicted"/>
<dbReference type="AlphaFoldDB" id="A4C3A2"/>
<dbReference type="Proteomes" id="UP000006201">
    <property type="component" value="Unassembled WGS sequence"/>
</dbReference>
<dbReference type="HOGENOM" id="CLU_072291_1_0_6"/>
<reference evidence="2 3" key="1">
    <citation type="submission" date="2006-02" db="EMBL/GenBank/DDBJ databases">
        <authorList>
            <person name="Moran M.A."/>
            <person name="Kjelleberg S."/>
            <person name="Egan S."/>
            <person name="Saunders N."/>
            <person name="Thomas T."/>
            <person name="Ferriera S."/>
            <person name="Johnson J."/>
            <person name="Kravitz S."/>
            <person name="Halpern A."/>
            <person name="Remington K."/>
            <person name="Beeson K."/>
            <person name="Tran B."/>
            <person name="Rogers Y.-H."/>
            <person name="Friedman R."/>
            <person name="Venter J.C."/>
        </authorList>
    </citation>
    <scope>NUCLEOTIDE SEQUENCE [LARGE SCALE GENOMIC DNA]</scope>
    <source>
        <strain evidence="2 3">D2</strain>
    </source>
</reference>
<dbReference type="InterPro" id="IPR029063">
    <property type="entry name" value="SAM-dependent_MTases_sf"/>
</dbReference>
<feature type="signal peptide" evidence="1">
    <location>
        <begin position="1"/>
        <end position="22"/>
    </location>
</feature>
<sequence length="250" mass="27879">MIKKVLPAILCATLCTSFNASADVYSDAVANPARSDKDKEVDTRRKPAQVMAFFEIKPGMKVLDVFAGGGYYSELLSYVVGKQGSVTLYNNEPWQKFVQQGVDNRLKDNRLPNVVLLVASPESLIERKEQYDAALFILGMHDIYYADVTNGWVAIDKAKFLNGIYQRLNKGAVFGVIDANAQAGANNEIIGEKLHRVDPQAMIKDITAAGFEFVGEADFLRRPTDDLTTSVFLPENRYNTDRSILKFRKP</sequence>
<comment type="caution">
    <text evidence="2">The sequence shown here is derived from an EMBL/GenBank/DDBJ whole genome shotgun (WGS) entry which is preliminary data.</text>
</comment>
<accession>A4C3A2</accession>
<dbReference type="CDD" id="cd02440">
    <property type="entry name" value="AdoMet_MTases"/>
    <property type="match status" value="1"/>
</dbReference>
<dbReference type="EMBL" id="AAOH01000001">
    <property type="protein sequence ID" value="EAR30034.1"/>
    <property type="molecule type" value="Genomic_DNA"/>
</dbReference>
<evidence type="ECO:0000313" key="3">
    <source>
        <dbReference type="Proteomes" id="UP000006201"/>
    </source>
</evidence>
<dbReference type="STRING" id="87626.PTD2_00656"/>
<protein>
    <recommendedName>
        <fullName evidence="4">Methyltransferase</fullName>
    </recommendedName>
</protein>
<dbReference type="eggNOG" id="COG4798">
    <property type="taxonomic scope" value="Bacteria"/>
</dbReference>
<dbReference type="RefSeq" id="WP_009836335.1">
    <property type="nucleotide sequence ID" value="NZ_AAOH01000001.1"/>
</dbReference>
<dbReference type="Pfam" id="PF01135">
    <property type="entry name" value="PCMT"/>
    <property type="match status" value="1"/>
</dbReference>